<evidence type="ECO:0000259" key="2">
    <source>
        <dbReference type="PROSITE" id="PS51853"/>
    </source>
</evidence>
<accession>L5LDQ6</accession>
<feature type="domain" description="PG2 pseudoGTPase" evidence="2">
    <location>
        <begin position="1"/>
        <end position="79"/>
    </location>
</feature>
<proteinExistence type="predicted"/>
<gene>
    <name evidence="3" type="ORF">MDA_GLEAN10008332</name>
</gene>
<dbReference type="InterPro" id="IPR045786">
    <property type="entry name" value="RhoGAP_pG1_pG2"/>
</dbReference>
<dbReference type="PROSITE" id="PS51853">
    <property type="entry name" value="PG2"/>
    <property type="match status" value="1"/>
</dbReference>
<dbReference type="InterPro" id="IPR039006">
    <property type="entry name" value="RhoGAP_pG2"/>
</dbReference>
<dbReference type="AlphaFoldDB" id="L5LDQ6"/>
<evidence type="ECO:0000313" key="3">
    <source>
        <dbReference type="EMBL" id="ELK23991.1"/>
    </source>
</evidence>
<keyword evidence="4" id="KW-1185">Reference proteome</keyword>
<dbReference type="Pfam" id="PF19518">
    <property type="entry name" value="RhoGAP_pG1_pG2"/>
    <property type="match status" value="1"/>
</dbReference>
<dbReference type="GO" id="GO:0005829">
    <property type="term" value="C:cytosol"/>
    <property type="evidence" value="ECO:0007669"/>
    <property type="project" value="TreeGrafter"/>
</dbReference>
<dbReference type="GO" id="GO:0008361">
    <property type="term" value="P:regulation of cell size"/>
    <property type="evidence" value="ECO:0007669"/>
    <property type="project" value="TreeGrafter"/>
</dbReference>
<dbReference type="GO" id="GO:0050770">
    <property type="term" value="P:regulation of axonogenesis"/>
    <property type="evidence" value="ECO:0007669"/>
    <property type="project" value="TreeGrafter"/>
</dbReference>
<dbReference type="InterPro" id="IPR051978">
    <property type="entry name" value="Rho-GAP_domain"/>
</dbReference>
<dbReference type="EMBL" id="KB113168">
    <property type="protein sequence ID" value="ELK23991.1"/>
    <property type="molecule type" value="Genomic_DNA"/>
</dbReference>
<feature type="region of interest" description="Disordered" evidence="1">
    <location>
        <begin position="100"/>
        <end position="158"/>
    </location>
</feature>
<evidence type="ECO:0000313" key="4">
    <source>
        <dbReference type="Proteomes" id="UP000010556"/>
    </source>
</evidence>
<sequence length="158" mass="17700">MLRAFLCEVQDIIPIQLVALTDGAIDVLDNDLSREQLTEGEEIAQEIDGRFTSIPCSQPQHKLELFHPFFKDVVEKKNIIEATHMYDNAAEACSTTEEVFNSPRAGSPLCNSNLQDSEEDIEPPSYSLFREDTSLPSLSKDHSKFSMELEGNDGLPRP</sequence>
<protein>
    <submittedName>
        <fullName evidence="3">Rho GTPase-activating protein 35</fullName>
    </submittedName>
</protein>
<organism evidence="3 4">
    <name type="scientific">Myotis davidii</name>
    <name type="common">David's myotis</name>
    <dbReference type="NCBI Taxonomy" id="225400"/>
    <lineage>
        <taxon>Eukaryota</taxon>
        <taxon>Metazoa</taxon>
        <taxon>Chordata</taxon>
        <taxon>Craniata</taxon>
        <taxon>Vertebrata</taxon>
        <taxon>Euteleostomi</taxon>
        <taxon>Mammalia</taxon>
        <taxon>Eutheria</taxon>
        <taxon>Laurasiatheria</taxon>
        <taxon>Chiroptera</taxon>
        <taxon>Yangochiroptera</taxon>
        <taxon>Vespertilionidae</taxon>
        <taxon>Myotis</taxon>
    </lineage>
</organism>
<dbReference type="PANTHER" id="PTHR46005">
    <property type="entry name" value="RHO GTPASE-ACTIVATING PROTEIN 190"/>
    <property type="match status" value="1"/>
</dbReference>
<dbReference type="GO" id="GO:0005096">
    <property type="term" value="F:GTPase activator activity"/>
    <property type="evidence" value="ECO:0007669"/>
    <property type="project" value="TreeGrafter"/>
</dbReference>
<name>L5LDQ6_MYODS</name>
<feature type="compositionally biased region" description="Basic and acidic residues" evidence="1">
    <location>
        <begin position="129"/>
        <end position="147"/>
    </location>
</feature>
<dbReference type="PANTHER" id="PTHR46005:SF1">
    <property type="entry name" value="RHO GTPASE-ACTIVATING PROTEIN 35"/>
    <property type="match status" value="1"/>
</dbReference>
<dbReference type="GO" id="GO:0007266">
    <property type="term" value="P:Rho protein signal transduction"/>
    <property type="evidence" value="ECO:0007669"/>
    <property type="project" value="TreeGrafter"/>
</dbReference>
<evidence type="ECO:0000256" key="1">
    <source>
        <dbReference type="SAM" id="MobiDB-lite"/>
    </source>
</evidence>
<dbReference type="Proteomes" id="UP000010556">
    <property type="component" value="Unassembled WGS sequence"/>
</dbReference>
<reference evidence="4" key="1">
    <citation type="journal article" date="2013" name="Science">
        <title>Comparative analysis of bat genomes provides insight into the evolution of flight and immunity.</title>
        <authorList>
            <person name="Zhang G."/>
            <person name="Cowled C."/>
            <person name="Shi Z."/>
            <person name="Huang Z."/>
            <person name="Bishop-Lilly K.A."/>
            <person name="Fang X."/>
            <person name="Wynne J.W."/>
            <person name="Xiong Z."/>
            <person name="Baker M.L."/>
            <person name="Zhao W."/>
            <person name="Tachedjian M."/>
            <person name="Zhu Y."/>
            <person name="Zhou P."/>
            <person name="Jiang X."/>
            <person name="Ng J."/>
            <person name="Yang L."/>
            <person name="Wu L."/>
            <person name="Xiao J."/>
            <person name="Feng Y."/>
            <person name="Chen Y."/>
            <person name="Sun X."/>
            <person name="Zhang Y."/>
            <person name="Marsh G.A."/>
            <person name="Crameri G."/>
            <person name="Broder C.C."/>
            <person name="Frey K.G."/>
            <person name="Wang L.F."/>
            <person name="Wang J."/>
        </authorList>
    </citation>
    <scope>NUCLEOTIDE SEQUENCE [LARGE SCALE GENOMIC DNA]</scope>
</reference>